<proteinExistence type="inferred from homology"/>
<reference evidence="5 6" key="1">
    <citation type="submission" date="2020-12" db="EMBL/GenBank/DDBJ databases">
        <title>Sulforoseuscoccus oceanibium gen. nov., sp. nov., a representative of the phylum Verrucomicrobia with special cytoplasmic membrane, and proposal of Sulforoseuscoccusaceae fam. nov.</title>
        <authorList>
            <person name="Xi F."/>
        </authorList>
    </citation>
    <scope>NUCLEOTIDE SEQUENCE [LARGE SCALE GENOMIC DNA]</scope>
    <source>
        <strain evidence="5 6">T37</strain>
    </source>
</reference>
<dbReference type="PROSITE" id="PS00523">
    <property type="entry name" value="SULFATASE_1"/>
    <property type="match status" value="1"/>
</dbReference>
<dbReference type="InterPro" id="IPR017850">
    <property type="entry name" value="Alkaline_phosphatase_core_sf"/>
</dbReference>
<dbReference type="AlphaFoldDB" id="A0A7T7F184"/>
<dbReference type="Proteomes" id="UP000475117">
    <property type="component" value="Chromosome"/>
</dbReference>
<evidence type="ECO:0000256" key="2">
    <source>
        <dbReference type="ARBA" id="ARBA00022801"/>
    </source>
</evidence>
<evidence type="ECO:0000313" key="6">
    <source>
        <dbReference type="Proteomes" id="UP000475117"/>
    </source>
</evidence>
<keyword evidence="6" id="KW-1185">Reference proteome</keyword>
<dbReference type="KEGG" id="soa:G3M56_012920"/>
<keyword evidence="2" id="KW-0378">Hydrolase</keyword>
<feature type="domain" description="N-sulphoglucosamine sulphohydrolase C-terminal" evidence="4">
    <location>
        <begin position="351"/>
        <end position="506"/>
    </location>
</feature>
<evidence type="ECO:0000256" key="1">
    <source>
        <dbReference type="ARBA" id="ARBA00008779"/>
    </source>
</evidence>
<accession>A0A7T7F184</accession>
<feature type="signal peptide" evidence="3">
    <location>
        <begin position="1"/>
        <end position="20"/>
    </location>
</feature>
<dbReference type="PANTHER" id="PTHR43108:SF6">
    <property type="entry name" value="N-SULPHOGLUCOSAMINE SULPHOHYDROLASE"/>
    <property type="match status" value="1"/>
</dbReference>
<dbReference type="InterPro" id="IPR032506">
    <property type="entry name" value="SGSH_C"/>
</dbReference>
<dbReference type="EMBL" id="CP066776">
    <property type="protein sequence ID" value="QQL44764.1"/>
    <property type="molecule type" value="Genomic_DNA"/>
</dbReference>
<keyword evidence="3" id="KW-0732">Signal</keyword>
<evidence type="ECO:0000256" key="3">
    <source>
        <dbReference type="SAM" id="SignalP"/>
    </source>
</evidence>
<evidence type="ECO:0000313" key="5">
    <source>
        <dbReference type="EMBL" id="QQL44764.1"/>
    </source>
</evidence>
<organism evidence="5 6">
    <name type="scientific">Sulfuriroseicoccus oceanibius</name>
    <dbReference type="NCBI Taxonomy" id="2707525"/>
    <lineage>
        <taxon>Bacteria</taxon>
        <taxon>Pseudomonadati</taxon>
        <taxon>Verrucomicrobiota</taxon>
        <taxon>Verrucomicrobiia</taxon>
        <taxon>Verrucomicrobiales</taxon>
        <taxon>Verrucomicrobiaceae</taxon>
        <taxon>Sulfuriroseicoccus</taxon>
    </lineage>
</organism>
<dbReference type="InterPro" id="IPR024607">
    <property type="entry name" value="Sulfatase_CS"/>
</dbReference>
<name>A0A7T7F184_9BACT</name>
<gene>
    <name evidence="5" type="ORF">G3M56_012920</name>
</gene>
<dbReference type="CDD" id="cd16031">
    <property type="entry name" value="G6S_like"/>
    <property type="match status" value="1"/>
</dbReference>
<protein>
    <submittedName>
        <fullName evidence="5">Sulfatase</fullName>
    </submittedName>
</protein>
<evidence type="ECO:0000259" key="4">
    <source>
        <dbReference type="Pfam" id="PF16347"/>
    </source>
</evidence>
<dbReference type="Gene3D" id="3.40.720.10">
    <property type="entry name" value="Alkaline Phosphatase, subunit A"/>
    <property type="match status" value="1"/>
</dbReference>
<feature type="chain" id="PRO_5030639012" evidence="3">
    <location>
        <begin position="21"/>
        <end position="519"/>
    </location>
</feature>
<dbReference type="RefSeq" id="WP_235203451.1">
    <property type="nucleotide sequence ID" value="NZ_CP066776.1"/>
</dbReference>
<dbReference type="GO" id="GO:0016787">
    <property type="term" value="F:hydrolase activity"/>
    <property type="evidence" value="ECO:0007669"/>
    <property type="project" value="UniProtKB-KW"/>
</dbReference>
<dbReference type="PANTHER" id="PTHR43108">
    <property type="entry name" value="N-ACETYLGLUCOSAMINE-6-SULFATASE FAMILY MEMBER"/>
    <property type="match status" value="1"/>
</dbReference>
<dbReference type="PROSITE" id="PS00149">
    <property type="entry name" value="SULFATASE_2"/>
    <property type="match status" value="1"/>
</dbReference>
<comment type="similarity">
    <text evidence="1">Belongs to the sulfatase family.</text>
</comment>
<dbReference type="SUPFAM" id="SSF53649">
    <property type="entry name" value="Alkaline phosphatase-like"/>
    <property type="match status" value="1"/>
</dbReference>
<dbReference type="Pfam" id="PF16347">
    <property type="entry name" value="SGSH_C"/>
    <property type="match status" value="1"/>
</dbReference>
<sequence>MMKIGRILSLMLFVPLAAIAEAEQKKPNILFIFSDDHATAAIGAYGSKINETPNIDRLADEGALFENCHVTNAICGPSRACILTGLHSHKNGKKTNQHRFEVQPTFAKALREQAGYKTAIIGKWHLGDGINLTDLGFDHWMVYTGQGQYYKARYRHADPQDPKRSKITEFDGAYAPEKTTDLAIEWMRENRDGPFLMMCQFKAPHRHWGAGPKYHSLYENVTIPEPPTLFDDYSLGNRNSAMKRNRMSIARHLNHGDLKLSEPPYEWNRMNAAQQEDWLAAYGPRNQKFFEAKLEGKELVSWKYQRYIKDYLRCVAAVDDSIGRLDQFLKEAGLYENTVVVYSSDQGFFLGEHGWYDKRWMYEECLRMPLIIRWPEAFKGERSIEALVQNTDFGPTFLEMAGLKKLDGMQGDSFLPVLQGKADKLRDVSYYHYYESPSEHGVPAHFGIRTASMKLIRYYAFGDEKMDEWELFDLEKDPQELTNVFEDPRYAQVRDAMIAKLKAERERLDVNIGDMGEWE</sequence>